<gene>
    <name evidence="2" type="ORF">ElyMa_005876900</name>
</gene>
<accession>A0AAV4G3A1</accession>
<evidence type="ECO:0000313" key="2">
    <source>
        <dbReference type="EMBL" id="GFR79500.1"/>
    </source>
</evidence>
<protein>
    <submittedName>
        <fullName evidence="2">Uncharacterized protein</fullName>
    </submittedName>
</protein>
<keyword evidence="3" id="KW-1185">Reference proteome</keyword>
<evidence type="ECO:0000256" key="1">
    <source>
        <dbReference type="SAM" id="MobiDB-lite"/>
    </source>
</evidence>
<dbReference type="EMBL" id="BMAT01011802">
    <property type="protein sequence ID" value="GFR79500.1"/>
    <property type="molecule type" value="Genomic_DNA"/>
</dbReference>
<evidence type="ECO:0000313" key="3">
    <source>
        <dbReference type="Proteomes" id="UP000762676"/>
    </source>
</evidence>
<proteinExistence type="predicted"/>
<dbReference type="AlphaFoldDB" id="A0AAV4G3A1"/>
<dbReference type="Proteomes" id="UP000762676">
    <property type="component" value="Unassembled WGS sequence"/>
</dbReference>
<comment type="caution">
    <text evidence="2">The sequence shown here is derived from an EMBL/GenBank/DDBJ whole genome shotgun (WGS) entry which is preliminary data.</text>
</comment>
<feature type="region of interest" description="Disordered" evidence="1">
    <location>
        <begin position="1"/>
        <end position="23"/>
    </location>
</feature>
<organism evidence="2 3">
    <name type="scientific">Elysia marginata</name>
    <dbReference type="NCBI Taxonomy" id="1093978"/>
    <lineage>
        <taxon>Eukaryota</taxon>
        <taxon>Metazoa</taxon>
        <taxon>Spiralia</taxon>
        <taxon>Lophotrochozoa</taxon>
        <taxon>Mollusca</taxon>
        <taxon>Gastropoda</taxon>
        <taxon>Heterobranchia</taxon>
        <taxon>Euthyneura</taxon>
        <taxon>Panpulmonata</taxon>
        <taxon>Sacoglossa</taxon>
        <taxon>Placobranchoidea</taxon>
        <taxon>Plakobranchidae</taxon>
        <taxon>Elysia</taxon>
    </lineage>
</organism>
<reference evidence="2 3" key="1">
    <citation type="journal article" date="2021" name="Elife">
        <title>Chloroplast acquisition without the gene transfer in kleptoplastic sea slugs, Plakobranchus ocellatus.</title>
        <authorList>
            <person name="Maeda T."/>
            <person name="Takahashi S."/>
            <person name="Yoshida T."/>
            <person name="Shimamura S."/>
            <person name="Takaki Y."/>
            <person name="Nagai Y."/>
            <person name="Toyoda A."/>
            <person name="Suzuki Y."/>
            <person name="Arimoto A."/>
            <person name="Ishii H."/>
            <person name="Satoh N."/>
            <person name="Nishiyama T."/>
            <person name="Hasebe M."/>
            <person name="Maruyama T."/>
            <person name="Minagawa J."/>
            <person name="Obokata J."/>
            <person name="Shigenobu S."/>
        </authorList>
    </citation>
    <scope>NUCLEOTIDE SEQUENCE [LARGE SCALE GENOMIC DNA]</scope>
</reference>
<sequence>MSPSFSDQCPRLGKSGQDLAVSPIRPGGQLPTCLDLSPAMFARRFVCRKQDLRDSLFDVGFGNLGKCPLDTPNASPFA</sequence>
<name>A0AAV4G3A1_9GAST</name>